<dbReference type="OrthoDB" id="5432352at2"/>
<keyword evidence="1" id="KW-0732">Signal</keyword>
<evidence type="ECO:0000313" key="2">
    <source>
        <dbReference type="EMBL" id="AGF78375.1"/>
    </source>
</evidence>
<organism evidence="2 3">
    <name type="scientific">Desulfocapsa sulfexigens (strain DSM 10523 / SB164P1)</name>
    <dbReference type="NCBI Taxonomy" id="1167006"/>
    <lineage>
        <taxon>Bacteria</taxon>
        <taxon>Pseudomonadati</taxon>
        <taxon>Thermodesulfobacteriota</taxon>
        <taxon>Desulfobulbia</taxon>
        <taxon>Desulfobulbales</taxon>
        <taxon>Desulfocapsaceae</taxon>
        <taxon>Desulfocapsa</taxon>
    </lineage>
</organism>
<dbReference type="KEGG" id="dsf:UWK_01817"/>
<protein>
    <submittedName>
        <fullName evidence="2">Uncharacterized protein</fullName>
    </submittedName>
</protein>
<reference evidence="3" key="1">
    <citation type="journal article" date="2013" name="Stand. Genomic Sci.">
        <title>Complete genome sequence of Desulfocapsa sulfexigens, a marine deltaproteobacterium specialized in disproportionating inorganic sulfur compounds.</title>
        <authorList>
            <person name="Finster K.W."/>
            <person name="Kjeldsen K.U."/>
            <person name="Kube M."/>
            <person name="Reinhardt R."/>
            <person name="Mussmann M."/>
            <person name="Amann R."/>
            <person name="Schreiber L."/>
        </authorList>
    </citation>
    <scope>NUCLEOTIDE SEQUENCE [LARGE SCALE GENOMIC DNA]</scope>
    <source>
        <strain evidence="3">DSM 10523 / SB164P1</strain>
    </source>
</reference>
<feature type="chain" id="PRO_5004016379" evidence="1">
    <location>
        <begin position="21"/>
        <end position="144"/>
    </location>
</feature>
<dbReference type="AlphaFoldDB" id="M1PFB4"/>
<feature type="signal peptide" evidence="1">
    <location>
        <begin position="1"/>
        <end position="20"/>
    </location>
</feature>
<evidence type="ECO:0000313" key="3">
    <source>
        <dbReference type="Proteomes" id="UP000011721"/>
    </source>
</evidence>
<proteinExistence type="predicted"/>
<keyword evidence="3" id="KW-1185">Reference proteome</keyword>
<evidence type="ECO:0000256" key="1">
    <source>
        <dbReference type="SAM" id="SignalP"/>
    </source>
</evidence>
<gene>
    <name evidence="2" type="ordered locus">UWK_01817</name>
</gene>
<dbReference type="HOGENOM" id="CLU_1793393_0_0_7"/>
<accession>M1PFB4</accession>
<dbReference type="Proteomes" id="UP000011721">
    <property type="component" value="Chromosome"/>
</dbReference>
<name>M1PFB4_DESSD</name>
<sequence length="144" mass="15219">MKKIMISALLGVFVASASFADWVEDFSVNNQTQGIEVAVAEALKAGMDPTSIVDEGLKIANVNPQHILKALYCEGVDGDDVKAASDSAGISDIILVAAFEKSLVECGDAVADSQAYTPVARATFAGMPRSQNRSTQRFVSQSTF</sequence>
<dbReference type="EMBL" id="CP003985">
    <property type="protein sequence ID" value="AGF78375.1"/>
    <property type="molecule type" value="Genomic_DNA"/>
</dbReference>
<dbReference type="RefSeq" id="WP_015404066.1">
    <property type="nucleotide sequence ID" value="NC_020304.1"/>
</dbReference>